<accession>A0A5C5XPC5</accession>
<dbReference type="Gene3D" id="2.130.10.10">
    <property type="entry name" value="YVTN repeat-like/Quinoprotein amine dehydrogenase"/>
    <property type="match status" value="1"/>
</dbReference>
<sequence precursor="true">MILSYRINRICCLILFLSILNTVGCSGSSVSEPAVSGSSNRQSDNQKSAEKLDYHIRPEFAEREKLGYWPNLAGPDFNSTSQETKLSSDRLSDENRLWTIEIGSGYSTPVVGRDDLYVFYRLGDDEIIECRELLKGGLKWKFGSPTTYECPVEYSNGPYSTPTLDENSLYAIGTESKLYCINRADGELKWLRDLQLDYEPEAWDFPVGSSPLVIDGQIYLNLGGTKGKSAIVALDAESSKTIWTSMEDGRSYATPRYALIHGIPHLIVLTDHYLASLNPEDGAVRWQVEFGVKKSPNRVNAVSPLIVDDKIIATAGPGGGVICLQVEPDGSYKQLWTDRRNLDSQFNNITCVSDSIYGFTSKWNRQALLRCLSLETGEIQWEWSSKLMRGSMIAADGKLYLLGESGEFAVVKLRSDRLEVLLELDEPLLKSPSYSAPVIANGILILRDEHKLQAWNIRESTKE</sequence>
<protein>
    <submittedName>
        <fullName evidence="3">Outer membrane biogenesis protein BamB</fullName>
    </submittedName>
</protein>
<dbReference type="OrthoDB" id="9815737at2"/>
<proteinExistence type="predicted"/>
<dbReference type="AlphaFoldDB" id="A0A5C5XPC5"/>
<dbReference type="EMBL" id="SJPG01000001">
    <property type="protein sequence ID" value="TWT64419.1"/>
    <property type="molecule type" value="Genomic_DNA"/>
</dbReference>
<dbReference type="InterPro" id="IPR002372">
    <property type="entry name" value="PQQ_rpt_dom"/>
</dbReference>
<keyword evidence="4" id="KW-1185">Reference proteome</keyword>
<dbReference type="PANTHER" id="PTHR34512">
    <property type="entry name" value="CELL SURFACE PROTEIN"/>
    <property type="match status" value="1"/>
</dbReference>
<dbReference type="InterPro" id="IPR015943">
    <property type="entry name" value="WD40/YVTN_repeat-like_dom_sf"/>
</dbReference>
<name>A0A5C5XPC5_9PLAN</name>
<dbReference type="InterPro" id="IPR011047">
    <property type="entry name" value="Quinoprotein_ADH-like_sf"/>
</dbReference>
<evidence type="ECO:0000313" key="4">
    <source>
        <dbReference type="Proteomes" id="UP000316095"/>
    </source>
</evidence>
<dbReference type="PANTHER" id="PTHR34512:SF30">
    <property type="entry name" value="OUTER MEMBRANE PROTEIN ASSEMBLY FACTOR BAMB"/>
    <property type="match status" value="1"/>
</dbReference>
<reference evidence="3 4" key="1">
    <citation type="submission" date="2019-02" db="EMBL/GenBank/DDBJ databases">
        <title>Deep-cultivation of Planctomycetes and their phenomic and genomic characterization uncovers novel biology.</title>
        <authorList>
            <person name="Wiegand S."/>
            <person name="Jogler M."/>
            <person name="Boedeker C."/>
            <person name="Pinto D."/>
            <person name="Vollmers J."/>
            <person name="Rivas-Marin E."/>
            <person name="Kohn T."/>
            <person name="Peeters S.H."/>
            <person name="Heuer A."/>
            <person name="Rast P."/>
            <person name="Oberbeckmann S."/>
            <person name="Bunk B."/>
            <person name="Jeske O."/>
            <person name="Meyerdierks A."/>
            <person name="Storesund J.E."/>
            <person name="Kallscheuer N."/>
            <person name="Luecker S."/>
            <person name="Lage O.M."/>
            <person name="Pohl T."/>
            <person name="Merkel B.J."/>
            <person name="Hornburger P."/>
            <person name="Mueller R.-W."/>
            <person name="Bruemmer F."/>
            <person name="Labrenz M."/>
            <person name="Spormann A.M."/>
            <person name="Op Den Camp H."/>
            <person name="Overmann J."/>
            <person name="Amann R."/>
            <person name="Jetten M.S.M."/>
            <person name="Mascher T."/>
            <person name="Medema M.H."/>
            <person name="Devos D.P."/>
            <person name="Kaster A.-K."/>
            <person name="Ovreas L."/>
            <person name="Rohde M."/>
            <person name="Galperin M.Y."/>
            <person name="Jogler C."/>
        </authorList>
    </citation>
    <scope>NUCLEOTIDE SEQUENCE [LARGE SCALE GENOMIC DNA]</scope>
    <source>
        <strain evidence="3 4">Pan54</strain>
    </source>
</reference>
<dbReference type="SUPFAM" id="SSF50998">
    <property type="entry name" value="Quinoprotein alcohol dehydrogenase-like"/>
    <property type="match status" value="1"/>
</dbReference>
<evidence type="ECO:0000259" key="2">
    <source>
        <dbReference type="Pfam" id="PF13360"/>
    </source>
</evidence>
<feature type="domain" description="Pyrrolo-quinoline quinone repeat" evidence="2">
    <location>
        <begin position="135"/>
        <end position="381"/>
    </location>
</feature>
<evidence type="ECO:0000313" key="3">
    <source>
        <dbReference type="EMBL" id="TWT64419.1"/>
    </source>
</evidence>
<evidence type="ECO:0000256" key="1">
    <source>
        <dbReference type="SAM" id="SignalP"/>
    </source>
</evidence>
<comment type="caution">
    <text evidence="3">The sequence shown here is derived from an EMBL/GenBank/DDBJ whole genome shotgun (WGS) entry which is preliminary data.</text>
</comment>
<organism evidence="3 4">
    <name type="scientific">Rubinisphaera italica</name>
    <dbReference type="NCBI Taxonomy" id="2527969"/>
    <lineage>
        <taxon>Bacteria</taxon>
        <taxon>Pseudomonadati</taxon>
        <taxon>Planctomycetota</taxon>
        <taxon>Planctomycetia</taxon>
        <taxon>Planctomycetales</taxon>
        <taxon>Planctomycetaceae</taxon>
        <taxon>Rubinisphaera</taxon>
    </lineage>
</organism>
<keyword evidence="1" id="KW-0732">Signal</keyword>
<feature type="chain" id="PRO_5022793709" evidence="1">
    <location>
        <begin position="28"/>
        <end position="463"/>
    </location>
</feature>
<gene>
    <name evidence="3" type="ORF">Pan54_51820</name>
</gene>
<feature type="signal peptide" evidence="1">
    <location>
        <begin position="1"/>
        <end position="27"/>
    </location>
</feature>
<dbReference type="Proteomes" id="UP000316095">
    <property type="component" value="Unassembled WGS sequence"/>
</dbReference>
<dbReference type="Pfam" id="PF13360">
    <property type="entry name" value="PQQ_2"/>
    <property type="match status" value="1"/>
</dbReference>